<gene>
    <name evidence="1" type="ORF">MLD38_038155</name>
</gene>
<sequence length="411" mass="47159">MGDMKSSYVDGKSRIMNWFKIGSNDRNSSREPPPARSDDDDDSDEQDNDDYRFGDTRKSKHTAVHSPGRQTRLIRDKDRATDTYRGGNSSSKTCMGCKQDIGKGTCREFMGAFFHPQCFCCRTCGRPIAEHEPLSSEGGDQHHKYCYEMSRQPTCNVCRRFISLSGFGALKYRTTPFWHEKHCLRHNFDGTPRCCSCGRFQPWDAVYLSLGDGRMLCVQCKESAILVTGECRPLYKAVREFMEGMKITFDRPVSFHLVDHRAIQLAWMNDGKPPVGMLRRVYTTMRGPEIMVLLLYGYVRLELGVWLTKELMDAWLLLRGYDDLPMWLGNSICWLVGYLWLESEVKSMASSSKKGREWEFEKKVGEYILYDIANQTPAARSGAFRATKEAVDKYGLHPTIEHIDRTGCLPR</sequence>
<evidence type="ECO:0000313" key="2">
    <source>
        <dbReference type="Proteomes" id="UP001057402"/>
    </source>
</evidence>
<evidence type="ECO:0000313" key="1">
    <source>
        <dbReference type="EMBL" id="KAI4302407.1"/>
    </source>
</evidence>
<dbReference type="EMBL" id="CM042891">
    <property type="protein sequence ID" value="KAI4302407.1"/>
    <property type="molecule type" value="Genomic_DNA"/>
</dbReference>
<organism evidence="1 2">
    <name type="scientific">Melastoma candidum</name>
    <dbReference type="NCBI Taxonomy" id="119954"/>
    <lineage>
        <taxon>Eukaryota</taxon>
        <taxon>Viridiplantae</taxon>
        <taxon>Streptophyta</taxon>
        <taxon>Embryophyta</taxon>
        <taxon>Tracheophyta</taxon>
        <taxon>Spermatophyta</taxon>
        <taxon>Magnoliopsida</taxon>
        <taxon>eudicotyledons</taxon>
        <taxon>Gunneridae</taxon>
        <taxon>Pentapetalae</taxon>
        <taxon>rosids</taxon>
        <taxon>malvids</taxon>
        <taxon>Myrtales</taxon>
        <taxon>Melastomataceae</taxon>
        <taxon>Melastomatoideae</taxon>
        <taxon>Melastomateae</taxon>
        <taxon>Melastoma</taxon>
    </lineage>
</organism>
<proteinExistence type="predicted"/>
<protein>
    <submittedName>
        <fullName evidence="1">Uncharacterized protein</fullName>
    </submittedName>
</protein>
<accession>A0ACB9KZ72</accession>
<reference evidence="2" key="1">
    <citation type="journal article" date="2023" name="Front. Plant Sci.">
        <title>Chromosomal-level genome assembly of Melastoma candidum provides insights into trichome evolution.</title>
        <authorList>
            <person name="Zhong Y."/>
            <person name="Wu W."/>
            <person name="Sun C."/>
            <person name="Zou P."/>
            <person name="Liu Y."/>
            <person name="Dai S."/>
            <person name="Zhou R."/>
        </authorList>
    </citation>
    <scope>NUCLEOTIDE SEQUENCE [LARGE SCALE GENOMIC DNA]</scope>
</reference>
<name>A0ACB9KZ72_9MYRT</name>
<comment type="caution">
    <text evidence="1">The sequence shown here is derived from an EMBL/GenBank/DDBJ whole genome shotgun (WGS) entry which is preliminary data.</text>
</comment>
<keyword evidence="2" id="KW-1185">Reference proteome</keyword>
<dbReference type="Proteomes" id="UP001057402">
    <property type="component" value="Chromosome 12"/>
</dbReference>